<evidence type="ECO:0000313" key="1">
    <source>
        <dbReference type="EMBL" id="MED6206398.1"/>
    </source>
</evidence>
<sequence>MATASGKMFELPSWAITINSLPHIFPYSTNGSGSFPEPPPQNLYLNDQILLDNVHNISVDNGASCA</sequence>
<dbReference type="EMBL" id="JASCZI010241754">
    <property type="protein sequence ID" value="MED6206398.1"/>
    <property type="molecule type" value="Genomic_DNA"/>
</dbReference>
<proteinExistence type="predicted"/>
<gene>
    <name evidence="1" type="ORF">PIB30_026343</name>
</gene>
<accession>A0ABU6YAW8</accession>
<evidence type="ECO:0000313" key="2">
    <source>
        <dbReference type="Proteomes" id="UP001341840"/>
    </source>
</evidence>
<protein>
    <submittedName>
        <fullName evidence="1">Uncharacterized protein</fullName>
    </submittedName>
</protein>
<organism evidence="1 2">
    <name type="scientific">Stylosanthes scabra</name>
    <dbReference type="NCBI Taxonomy" id="79078"/>
    <lineage>
        <taxon>Eukaryota</taxon>
        <taxon>Viridiplantae</taxon>
        <taxon>Streptophyta</taxon>
        <taxon>Embryophyta</taxon>
        <taxon>Tracheophyta</taxon>
        <taxon>Spermatophyta</taxon>
        <taxon>Magnoliopsida</taxon>
        <taxon>eudicotyledons</taxon>
        <taxon>Gunneridae</taxon>
        <taxon>Pentapetalae</taxon>
        <taxon>rosids</taxon>
        <taxon>fabids</taxon>
        <taxon>Fabales</taxon>
        <taxon>Fabaceae</taxon>
        <taxon>Papilionoideae</taxon>
        <taxon>50 kb inversion clade</taxon>
        <taxon>dalbergioids sensu lato</taxon>
        <taxon>Dalbergieae</taxon>
        <taxon>Pterocarpus clade</taxon>
        <taxon>Stylosanthes</taxon>
    </lineage>
</organism>
<name>A0ABU6YAW8_9FABA</name>
<keyword evidence="2" id="KW-1185">Reference proteome</keyword>
<dbReference type="Proteomes" id="UP001341840">
    <property type="component" value="Unassembled WGS sequence"/>
</dbReference>
<comment type="caution">
    <text evidence="1">The sequence shown here is derived from an EMBL/GenBank/DDBJ whole genome shotgun (WGS) entry which is preliminary data.</text>
</comment>
<reference evidence="1 2" key="1">
    <citation type="journal article" date="2023" name="Plants (Basel)">
        <title>Bridging the Gap: Combining Genomics and Transcriptomics Approaches to Understand Stylosanthes scabra, an Orphan Legume from the Brazilian Caatinga.</title>
        <authorList>
            <person name="Ferreira-Neto J.R.C."/>
            <person name="da Silva M.D."/>
            <person name="Binneck E."/>
            <person name="de Melo N.F."/>
            <person name="da Silva R.H."/>
            <person name="de Melo A.L.T.M."/>
            <person name="Pandolfi V."/>
            <person name="Bustamante F.O."/>
            <person name="Brasileiro-Vidal A.C."/>
            <person name="Benko-Iseppon A.M."/>
        </authorList>
    </citation>
    <scope>NUCLEOTIDE SEQUENCE [LARGE SCALE GENOMIC DNA]</scope>
    <source>
        <tissue evidence="1">Leaves</tissue>
    </source>
</reference>